<dbReference type="GO" id="GO:0005737">
    <property type="term" value="C:cytoplasm"/>
    <property type="evidence" value="ECO:0007669"/>
    <property type="project" value="TreeGrafter"/>
</dbReference>
<feature type="region of interest" description="Disordered" evidence="1">
    <location>
        <begin position="415"/>
        <end position="438"/>
    </location>
</feature>
<reference evidence="4 5" key="1">
    <citation type="submission" date="2017-06" db="EMBL/GenBank/DDBJ databases">
        <authorList>
            <person name="Kim H.J."/>
            <person name="Triplett B.A."/>
        </authorList>
    </citation>
    <scope>NUCLEOTIDE SEQUENCE [LARGE SCALE GENOMIC DNA]</scope>
    <source>
        <strain evidence="4 5">DSM 8800</strain>
    </source>
</reference>
<dbReference type="EMBL" id="FZNQ01000003">
    <property type="protein sequence ID" value="SNR34893.1"/>
    <property type="molecule type" value="Genomic_DNA"/>
</dbReference>
<proteinExistence type="predicted"/>
<dbReference type="SUPFAM" id="SSF82544">
    <property type="entry name" value="GckA/TtuD-like"/>
    <property type="match status" value="1"/>
</dbReference>
<feature type="domain" description="MOFRL-associated" evidence="3">
    <location>
        <begin position="29"/>
        <end position="267"/>
    </location>
</feature>
<evidence type="ECO:0000259" key="2">
    <source>
        <dbReference type="Pfam" id="PF05161"/>
    </source>
</evidence>
<evidence type="ECO:0000313" key="5">
    <source>
        <dbReference type="Proteomes" id="UP000198397"/>
    </source>
</evidence>
<evidence type="ECO:0000313" key="4">
    <source>
        <dbReference type="EMBL" id="SNR34893.1"/>
    </source>
</evidence>
<dbReference type="InterPro" id="IPR007835">
    <property type="entry name" value="MOFRL"/>
</dbReference>
<dbReference type="Gene3D" id="3.40.1480.10">
    <property type="entry name" value="MOFRL domain"/>
    <property type="match status" value="1"/>
</dbReference>
<dbReference type="Gene3D" id="3.40.50.10180">
    <property type="entry name" value="Glycerate kinase, MOFRL-like N-terminal domain"/>
    <property type="match status" value="1"/>
</dbReference>
<evidence type="ECO:0000259" key="3">
    <source>
        <dbReference type="Pfam" id="PF13660"/>
    </source>
</evidence>
<dbReference type="Proteomes" id="UP000198397">
    <property type="component" value="Unassembled WGS sequence"/>
</dbReference>
<dbReference type="InterPro" id="IPR038614">
    <property type="entry name" value="GK_N_sf"/>
</dbReference>
<name>A0A238VMC9_HALVU</name>
<keyword evidence="4" id="KW-0670">Pyruvate</keyword>
<gene>
    <name evidence="4" type="ORF">SAMN06264855_10356</name>
</gene>
<dbReference type="Pfam" id="PF05161">
    <property type="entry name" value="MOFRL"/>
    <property type="match status" value="1"/>
</dbReference>
<dbReference type="InterPro" id="IPR025286">
    <property type="entry name" value="MOFRL_assoc_dom"/>
</dbReference>
<evidence type="ECO:0000256" key="1">
    <source>
        <dbReference type="SAM" id="MobiDB-lite"/>
    </source>
</evidence>
<accession>A0A238VMC9</accession>
<dbReference type="GO" id="GO:0008887">
    <property type="term" value="F:glycerate kinase activity"/>
    <property type="evidence" value="ECO:0007669"/>
    <property type="project" value="InterPro"/>
</dbReference>
<keyword evidence="5" id="KW-1185">Reference proteome</keyword>
<dbReference type="InterPro" id="IPR039760">
    <property type="entry name" value="MOFRL_protein"/>
</dbReference>
<dbReference type="Pfam" id="PF13660">
    <property type="entry name" value="DUF4147"/>
    <property type="match status" value="1"/>
</dbReference>
<feature type="compositionally biased region" description="Acidic residues" evidence="1">
    <location>
        <begin position="421"/>
        <end position="438"/>
    </location>
</feature>
<dbReference type="PANTHER" id="PTHR12227:SF0">
    <property type="entry name" value="GLYCERATE KINASE"/>
    <property type="match status" value="1"/>
</dbReference>
<protein>
    <submittedName>
        <fullName evidence="4">Hydroxypyruvate reductase</fullName>
    </submittedName>
</protein>
<dbReference type="RefSeq" id="WP_089383862.1">
    <property type="nucleotide sequence ID" value="NZ_FZNQ01000003.1"/>
</dbReference>
<dbReference type="AlphaFoldDB" id="A0A238VMC9"/>
<dbReference type="OrthoDB" id="10741at2157"/>
<dbReference type="PANTHER" id="PTHR12227">
    <property type="entry name" value="GLYCERATE KINASE"/>
    <property type="match status" value="1"/>
</dbReference>
<feature type="domain" description="MOFRL" evidence="2">
    <location>
        <begin position="350"/>
        <end position="415"/>
    </location>
</feature>
<sequence length="489" mass="48986">MTESAPKDAGTVAIEDRDRLARTPAHALALDCLSAGIEAAHPRALVEESIDVTDGRLSVRTVDGTEASYDLDAYDRVVLLGGGNAAGTLAAALEDVLGDRLAAGVVVTDAPVETQIVEQCRGDHPIPTERGVHHTRRVLDMASAAGPDDLVIAGITGGASALLAAPAAGIELPALRTVTNALIASGATIAEINAVRKHCSDVKGGRLARAAAPATVVTLVVSDVVGDDPSVIGSGPTVPDPSTYAEALDVLDRYGIDAPAAIGTHLQAGGAGDRPETPVAGDPIFDRVGVHVIGNGRTAIRAARDVATAAGYRAVTLAGDVEGEASDVGGVHAAIATECRREGGVAKPPCVLLSGGEATVTLGDDHGVGGPNQEFATACGLAIEAPGIVVAAVDTDGIDGPTDAAGALVDASTFVDRRDGDDGEADNDCEGGDDGEADDDAAVTVDAARAALDGNDVTTVLRDAGALLETGPTGTNVNDLRVIVVEGRN</sequence>
<dbReference type="InterPro" id="IPR037035">
    <property type="entry name" value="GK-like_C_sf"/>
</dbReference>
<organism evidence="4 5">
    <name type="scientific">Halorubrum vacuolatum</name>
    <name type="common">Natronobacterium vacuolatum</name>
    <dbReference type="NCBI Taxonomy" id="63740"/>
    <lineage>
        <taxon>Archaea</taxon>
        <taxon>Methanobacteriati</taxon>
        <taxon>Methanobacteriota</taxon>
        <taxon>Stenosarchaea group</taxon>
        <taxon>Halobacteria</taxon>
        <taxon>Halobacteriales</taxon>
        <taxon>Haloferacaceae</taxon>
        <taxon>Halorubrum</taxon>
    </lineage>
</organism>